<comment type="caution">
    <text evidence="2">The sequence shown here is derived from an EMBL/GenBank/DDBJ whole genome shotgun (WGS) entry which is preliminary data.</text>
</comment>
<name>A0A084JKG8_9FIRM</name>
<feature type="transmembrane region" description="Helical" evidence="1">
    <location>
        <begin position="63"/>
        <end position="83"/>
    </location>
</feature>
<keyword evidence="1" id="KW-0472">Membrane</keyword>
<evidence type="ECO:0000313" key="2">
    <source>
        <dbReference type="EMBL" id="KEZ89452.1"/>
    </source>
</evidence>
<reference evidence="2 3" key="1">
    <citation type="submission" date="2014-07" db="EMBL/GenBank/DDBJ databases">
        <title>Draft genome of Clostridium celerecrescens 152B isolated from sediments associated with methane hydrate from Krishna Godavari basin.</title>
        <authorList>
            <person name="Honkalas V.S."/>
            <person name="Dabir A.P."/>
            <person name="Arora P."/>
            <person name="Dhakephalkar P.K."/>
        </authorList>
    </citation>
    <scope>NUCLEOTIDE SEQUENCE [LARGE SCALE GENOMIC DNA]</scope>
    <source>
        <strain evidence="2 3">152B</strain>
    </source>
</reference>
<keyword evidence="1" id="KW-0812">Transmembrane</keyword>
<proteinExistence type="predicted"/>
<dbReference type="Proteomes" id="UP000028525">
    <property type="component" value="Unassembled WGS sequence"/>
</dbReference>
<dbReference type="AlphaFoldDB" id="A0A084JKG8"/>
<keyword evidence="3" id="KW-1185">Reference proteome</keyword>
<evidence type="ECO:0000313" key="3">
    <source>
        <dbReference type="Proteomes" id="UP000028525"/>
    </source>
</evidence>
<organism evidence="2 3">
    <name type="scientific">Lacrimispora celerecrescens</name>
    <dbReference type="NCBI Taxonomy" id="29354"/>
    <lineage>
        <taxon>Bacteria</taxon>
        <taxon>Bacillati</taxon>
        <taxon>Bacillota</taxon>
        <taxon>Clostridia</taxon>
        <taxon>Lachnospirales</taxon>
        <taxon>Lachnospiraceae</taxon>
        <taxon>Lacrimispora</taxon>
    </lineage>
</organism>
<sequence>MKYKRKHPLQKWMLSRLMLKCPYDTAYPVGRQGGHFYFLLFLLSRKARNATIKLPKDINKANISMKIVMTSYAVVSAFLNLFYHEN</sequence>
<protein>
    <submittedName>
        <fullName evidence="2">Uncharacterized protein</fullName>
    </submittedName>
</protein>
<accession>A0A084JKG8</accession>
<keyword evidence="1" id="KW-1133">Transmembrane helix</keyword>
<dbReference type="EMBL" id="JPME01000018">
    <property type="protein sequence ID" value="KEZ89452.1"/>
    <property type="molecule type" value="Genomic_DNA"/>
</dbReference>
<gene>
    <name evidence="2" type="ORF">IO98_15905</name>
</gene>
<evidence type="ECO:0000256" key="1">
    <source>
        <dbReference type="SAM" id="Phobius"/>
    </source>
</evidence>